<evidence type="ECO:0000313" key="2">
    <source>
        <dbReference type="Proteomes" id="UP000838412"/>
    </source>
</evidence>
<dbReference type="Proteomes" id="UP000838412">
    <property type="component" value="Chromosome 7"/>
</dbReference>
<evidence type="ECO:0000313" key="1">
    <source>
        <dbReference type="EMBL" id="CAH1270750.1"/>
    </source>
</evidence>
<sequence>MYLSSPRADADPLGYVRTPLEEMISRRGLTLGRSFSPSHQKEPLKAGEGALLRVEVLLSPGQQLKEAAGFLHHQAREDLLNRLNLSMLLCSGWC</sequence>
<dbReference type="EMBL" id="OV696692">
    <property type="protein sequence ID" value="CAH1270750.1"/>
    <property type="molecule type" value="Genomic_DNA"/>
</dbReference>
<dbReference type="AlphaFoldDB" id="A0A8K0A8S4"/>
<gene>
    <name evidence="1" type="primary">Hypp4416</name>
    <name evidence="1" type="ORF">BLAG_LOCUS22938</name>
</gene>
<accession>A0A8K0A8S4</accession>
<organism evidence="1 2">
    <name type="scientific">Branchiostoma lanceolatum</name>
    <name type="common">Common lancelet</name>
    <name type="synonym">Amphioxus lanceolatum</name>
    <dbReference type="NCBI Taxonomy" id="7740"/>
    <lineage>
        <taxon>Eukaryota</taxon>
        <taxon>Metazoa</taxon>
        <taxon>Chordata</taxon>
        <taxon>Cephalochordata</taxon>
        <taxon>Leptocardii</taxon>
        <taxon>Amphioxiformes</taxon>
        <taxon>Branchiostomatidae</taxon>
        <taxon>Branchiostoma</taxon>
    </lineage>
</organism>
<proteinExistence type="predicted"/>
<keyword evidence="2" id="KW-1185">Reference proteome</keyword>
<reference evidence="1" key="1">
    <citation type="submission" date="2022-01" db="EMBL/GenBank/DDBJ databases">
        <authorList>
            <person name="Braso-Vives M."/>
        </authorList>
    </citation>
    <scope>NUCLEOTIDE SEQUENCE</scope>
</reference>
<protein>
    <submittedName>
        <fullName evidence="1">Hypp4416 protein</fullName>
    </submittedName>
</protein>
<name>A0A8K0A8S4_BRALA</name>